<dbReference type="GO" id="GO:1990116">
    <property type="term" value="P:ribosome-associated ubiquitin-dependent protein catabolic process"/>
    <property type="evidence" value="ECO:0007669"/>
    <property type="project" value="UniProtKB-UniRule"/>
</dbReference>
<dbReference type="GO" id="GO:0005829">
    <property type="term" value="C:cytosol"/>
    <property type="evidence" value="ECO:0007669"/>
    <property type="project" value="UniProtKB-SubCell"/>
</dbReference>
<keyword evidence="7" id="KW-0963">Cytoplasm</keyword>
<keyword evidence="13 16" id="KW-0862">Zinc</keyword>
<keyword evidence="19" id="KW-1185">Reference proteome</keyword>
<evidence type="ECO:0000256" key="14">
    <source>
        <dbReference type="ARBA" id="ARBA00055150"/>
    </source>
</evidence>
<dbReference type="CDD" id="cd16491">
    <property type="entry name" value="RING-CH-C4HC3_LTN1"/>
    <property type="match status" value="1"/>
</dbReference>
<dbReference type="GeneID" id="81362867"/>
<name>A0A9W9EIF8_9EURO</name>
<dbReference type="Pfam" id="PF13639">
    <property type="entry name" value="zf-RING_2"/>
    <property type="match status" value="1"/>
</dbReference>
<evidence type="ECO:0000256" key="2">
    <source>
        <dbReference type="ARBA" id="ARBA00004514"/>
    </source>
</evidence>
<dbReference type="PANTHER" id="PTHR12389">
    <property type="entry name" value="ZINC FINGER PROTEIN 294"/>
    <property type="match status" value="1"/>
</dbReference>
<dbReference type="SMART" id="SM01197">
    <property type="entry name" value="FANCL_C"/>
    <property type="match status" value="1"/>
</dbReference>
<dbReference type="GO" id="GO:0061630">
    <property type="term" value="F:ubiquitin protein ligase activity"/>
    <property type="evidence" value="ECO:0007669"/>
    <property type="project" value="UniProtKB-UniRule"/>
</dbReference>
<dbReference type="GO" id="GO:0008270">
    <property type="term" value="F:zinc ion binding"/>
    <property type="evidence" value="ECO:0007669"/>
    <property type="project" value="UniProtKB-KW"/>
</dbReference>
<dbReference type="Proteomes" id="UP001149074">
    <property type="component" value="Unassembled WGS sequence"/>
</dbReference>
<comment type="function">
    <text evidence="14">E3 ubiquitin-protein ligase component of the ribosome quality control complex (RQC), a ribosome-associated complex that mediates ubiquitination and extraction of incompletely synthesized nascent chains for proteasomal degradation. Mediates ubiquitination of proteins derived from mRNAs lacking stop codons (non-stop proteins) and other translation arrest products induced by poly-lysine sequences and tandem rare codons. Ubiquitination leads to CDC48 recruitment for extraction and degradation of the incomplete translation product. May indirectly play a role in chromatin function and transcription.</text>
</comment>
<dbReference type="InterPro" id="IPR039795">
    <property type="entry name" value="LTN1/Rkr1"/>
</dbReference>
<keyword evidence="10" id="KW-0677">Repeat</keyword>
<evidence type="ECO:0000256" key="5">
    <source>
        <dbReference type="ARBA" id="ARBA00012483"/>
    </source>
</evidence>
<dbReference type="InterPro" id="IPR039804">
    <property type="entry name" value="RING-CH-C4HC3_LTN1"/>
</dbReference>
<comment type="pathway">
    <text evidence="3 16">Protein modification; protein ubiquitination.</text>
</comment>
<dbReference type="InterPro" id="IPR054477">
    <property type="entry name" value="LTN1_E3_ligase_6th"/>
</dbReference>
<comment type="function">
    <text evidence="16">E3 ubiquitin-protein ligase. Component of the ribosome quality control complex (RQC), a ribosome-associated complex that mediates ubiquitination and extraction of incompletely synthesized nascent chains for proteasomal degradation.</text>
</comment>
<sequence>MSKKFKSQASSSRAAAGAFGSFSGFSGAFNGDGREPSALTYIAEPPDLSRISEQQIVIAFKNLLKKDDITRTKALEELKEHVSSVEVNDGTLDDGFLAAWVKIYPRLSIDLSRRVRQMAHTIQGSITGLVGKRIAPYLPKVIGAWVAGIYDIDKIVHRSALESFISVFSTQDKRNNVWKIYQSSILDFADDVLLHQTPLTLSDERTVKRDDAEAKYARVVGAGLLLFNRILGDSSDEDLQKNLAEIELLLGSRSIWCFCNHDDPFVRRSVYILMRTAVSREPGWLDWKLLSSAVIGKSLSISQLGSASDLSETILLLTSSRPQVWTKDFTGKTSASKRLRQYIQKGSQGGTGKFWSNLDQLIRTVPREVLAGADKTCTDDTVKVSSVTALTEAFQEGLNSREEPRQNLFTGWKSYIEVGLWLASLLPEEERSELIQMRLSPIITHYVQPNPDLTQWSLPSQSTEHLCIDLLSALVGHGQYQEIKTLWADLSKALLEAVKLSSPEQSKDFRSSQDAICEQSKRFFILEPSVLSRAMEANREAQLKEIFEKSNMALLDDCLQVLRSRNGKPYGAAGVVEECIRRVPSIAKRSQELLEFVQNDAPELLFSPSGDRLIAIILACRQWEGFSSSFEIVIERALGLEPEQSNAHVLQSLLSTLDFNEIGDQAKLSSLVMRALNKACRGSAAHWPIVAAVLRNQTSWNVMLNQIFMSIIGSLSQEERIFAALHGLSHLGRTVPAAVREFQGGVDGSKLIGKLLYLSESASEEIAGLAESLMKTFKEITVGDTSTKSKIEVLNDGFTAAKEESLTIDSLFAIAEELLPSLQSEAKYTIKDILPSQSAWEDAMAPFLQLPPRPSTAITSPLAGITHLVQRDLSDSFKELRLSIGRDSSRCSTAFRLASFTIRVLSLFPVTQHMEKEDLETLFYFVPLAVQLIDDDLSIENSNGISGLELADQREEYLEIVFKGQRVISDWIHAKHTTSYAPDVTLSSSFLSFWENKLEGLNGTSPLDYRIGEAFATMMGSVETVGTSKSTDQIAKICREARTANGIRSASWFVVLRSSILSNPVGNRVCNELVAESTGLKPQDPSPDGLRKLALLNILLSGEEDIISTIPTQRLVFLTKHLVECLQSDLQSFGLRAEIMKALAFVLSGLVEIYGSHWEDSMTTLSKVFKKTNGGEEGLPLLVSSFRLFARLKSMADGESNDDLQDAWLERRVGLFNELASTIGKFDSSTTFHQPRDVAVDLLRRLIISIPIEKLEDISEVFCLLTAHSRAVQRTAYTILHRYIPYSQEQVSFDVALSKSAVSLPDELVSLLLETPSMQMVSASYGDDKMWTSVRSYLLSWKVVFDHFSNASLPVQEYYAENIKENDVLIPLLEFTFDFLQKAHGKIIDPSKFDIQNFEPDESENAEKETQWLLVHLYYLCLRYLSNRTKNWWIDTKKRVKGPVEAWTERYISPIVAGDSLKGVEDWNSTQDPNEERALEVKIVPKTTEIIASIPVDEESPPVSISLSLPPAYPLHPALVVGRSRVLVDEKKWKSWLLTIQGVIMFANGNLVDGLLAFRRNVQGALKGQSECAICYSVISTDMQTPNKRCATCKNAFHSVCLFRWFKSSNQSTCPLCRNNFVYV</sequence>
<keyword evidence="9 16" id="KW-0479">Metal-binding</keyword>
<evidence type="ECO:0000256" key="16">
    <source>
        <dbReference type="RuleBase" id="RU367090"/>
    </source>
</evidence>
<dbReference type="SMART" id="SM00184">
    <property type="entry name" value="RING"/>
    <property type="match status" value="1"/>
</dbReference>
<dbReference type="Pfam" id="PF22958">
    <property type="entry name" value="Ltn1_1st"/>
    <property type="match status" value="1"/>
</dbReference>
<dbReference type="Pfam" id="PF22999">
    <property type="entry name" value="LTN1_E3_ligase_6th"/>
    <property type="match status" value="1"/>
</dbReference>
<dbReference type="PANTHER" id="PTHR12389:SF0">
    <property type="entry name" value="E3 UBIQUITIN-PROTEIN LIGASE LISTERIN"/>
    <property type="match status" value="1"/>
</dbReference>
<dbReference type="Pfam" id="PF23009">
    <property type="entry name" value="UBC_like"/>
    <property type="match status" value="1"/>
</dbReference>
<evidence type="ECO:0000313" key="19">
    <source>
        <dbReference type="Proteomes" id="UP001149074"/>
    </source>
</evidence>
<comment type="caution">
    <text evidence="18">The sequence shown here is derived from an EMBL/GenBank/DDBJ whole genome shotgun (WGS) entry which is preliminary data.</text>
</comment>
<gene>
    <name evidence="18" type="ORF">N7532_011397</name>
</gene>
<dbReference type="InterPro" id="IPR054478">
    <property type="entry name" value="LTN1_UBC"/>
</dbReference>
<dbReference type="RefSeq" id="XP_056468876.1">
    <property type="nucleotide sequence ID" value="XM_056623888.1"/>
</dbReference>
<evidence type="ECO:0000256" key="3">
    <source>
        <dbReference type="ARBA" id="ARBA00004906"/>
    </source>
</evidence>
<dbReference type="InterPro" id="IPR001841">
    <property type="entry name" value="Znf_RING"/>
</dbReference>
<evidence type="ECO:0000256" key="6">
    <source>
        <dbReference type="ARBA" id="ARBA00017157"/>
    </source>
</evidence>
<keyword evidence="8 16" id="KW-0808">Transferase</keyword>
<dbReference type="OrthoDB" id="6108at2759"/>
<dbReference type="InterPro" id="IPR016024">
    <property type="entry name" value="ARM-type_fold"/>
</dbReference>
<dbReference type="EC" id="2.3.2.27" evidence="5 16"/>
<evidence type="ECO:0000256" key="13">
    <source>
        <dbReference type="ARBA" id="ARBA00022833"/>
    </source>
</evidence>
<evidence type="ECO:0000256" key="7">
    <source>
        <dbReference type="ARBA" id="ARBA00022490"/>
    </source>
</evidence>
<comment type="similarity">
    <text evidence="4 16">Belongs to the LTN1 family.</text>
</comment>
<dbReference type="SUPFAM" id="SSF48371">
    <property type="entry name" value="ARM repeat"/>
    <property type="match status" value="1"/>
</dbReference>
<protein>
    <recommendedName>
        <fullName evidence="6 16">E3 ubiquitin-protein ligase listerin</fullName>
        <ecNumber evidence="5 16">2.3.2.27</ecNumber>
    </recommendedName>
    <alternativeName>
        <fullName evidence="16">RING-type E3 ubiquitin transferase listerin</fullName>
    </alternativeName>
</protein>
<evidence type="ECO:0000256" key="11">
    <source>
        <dbReference type="ARBA" id="ARBA00022771"/>
    </source>
</evidence>
<evidence type="ECO:0000256" key="12">
    <source>
        <dbReference type="ARBA" id="ARBA00022786"/>
    </source>
</evidence>
<dbReference type="InterPro" id="IPR054476">
    <property type="entry name" value="Ltn1_N"/>
</dbReference>
<evidence type="ECO:0000256" key="10">
    <source>
        <dbReference type="ARBA" id="ARBA00022737"/>
    </source>
</evidence>
<comment type="subunit">
    <text evidence="16">Component of the ribosome quality control complex (RQC).</text>
</comment>
<dbReference type="GO" id="GO:1990112">
    <property type="term" value="C:RQC complex"/>
    <property type="evidence" value="ECO:0007669"/>
    <property type="project" value="UniProtKB-UniRule"/>
</dbReference>
<evidence type="ECO:0000256" key="8">
    <source>
        <dbReference type="ARBA" id="ARBA00022679"/>
    </source>
</evidence>
<evidence type="ECO:0000256" key="9">
    <source>
        <dbReference type="ARBA" id="ARBA00022723"/>
    </source>
</evidence>
<organism evidence="18 19">
    <name type="scientific">Penicillium argentinense</name>
    <dbReference type="NCBI Taxonomy" id="1131581"/>
    <lineage>
        <taxon>Eukaryota</taxon>
        <taxon>Fungi</taxon>
        <taxon>Dikarya</taxon>
        <taxon>Ascomycota</taxon>
        <taxon>Pezizomycotina</taxon>
        <taxon>Eurotiomycetes</taxon>
        <taxon>Eurotiomycetidae</taxon>
        <taxon>Eurotiales</taxon>
        <taxon>Aspergillaceae</taxon>
        <taxon>Penicillium</taxon>
    </lineage>
</organism>
<reference evidence="18" key="2">
    <citation type="journal article" date="2023" name="IMA Fungus">
        <title>Comparative genomic study of the Penicillium genus elucidates a diverse pangenome and 15 lateral gene transfer events.</title>
        <authorList>
            <person name="Petersen C."/>
            <person name="Sorensen T."/>
            <person name="Nielsen M.R."/>
            <person name="Sondergaard T.E."/>
            <person name="Sorensen J.L."/>
            <person name="Fitzpatrick D.A."/>
            <person name="Frisvad J.C."/>
            <person name="Nielsen K.L."/>
        </authorList>
    </citation>
    <scope>NUCLEOTIDE SEQUENCE</scope>
    <source>
        <strain evidence="18">IBT 30761</strain>
    </source>
</reference>
<dbReference type="GO" id="GO:0043023">
    <property type="term" value="F:ribosomal large subunit binding"/>
    <property type="evidence" value="ECO:0007669"/>
    <property type="project" value="TreeGrafter"/>
</dbReference>
<reference evidence="18" key="1">
    <citation type="submission" date="2022-11" db="EMBL/GenBank/DDBJ databases">
        <authorList>
            <person name="Petersen C."/>
        </authorList>
    </citation>
    <scope>NUCLEOTIDE SEQUENCE</scope>
    <source>
        <strain evidence="18">IBT 30761</strain>
    </source>
</reference>
<keyword evidence="11 15" id="KW-0863">Zinc-finger</keyword>
<evidence type="ECO:0000256" key="4">
    <source>
        <dbReference type="ARBA" id="ARBA00007997"/>
    </source>
</evidence>
<dbReference type="PROSITE" id="PS50089">
    <property type="entry name" value="ZF_RING_2"/>
    <property type="match status" value="1"/>
</dbReference>
<evidence type="ECO:0000256" key="15">
    <source>
        <dbReference type="PROSITE-ProRule" id="PRU00175"/>
    </source>
</evidence>
<feature type="domain" description="RING-type" evidence="17">
    <location>
        <begin position="1572"/>
        <end position="1618"/>
    </location>
</feature>
<keyword evidence="12 16" id="KW-0833">Ubl conjugation pathway</keyword>
<comment type="catalytic activity">
    <reaction evidence="1 16">
        <text>S-ubiquitinyl-[E2 ubiquitin-conjugating enzyme]-L-cysteine + [acceptor protein]-L-lysine = [E2 ubiquitin-conjugating enzyme]-L-cysteine + N(6)-ubiquitinyl-[acceptor protein]-L-lysine.</text>
        <dbReference type="EC" id="2.3.2.27"/>
    </reaction>
</comment>
<dbReference type="InterPro" id="IPR013083">
    <property type="entry name" value="Znf_RING/FYVE/PHD"/>
</dbReference>
<proteinExistence type="inferred from homology"/>
<evidence type="ECO:0000313" key="18">
    <source>
        <dbReference type="EMBL" id="KAJ5082354.1"/>
    </source>
</evidence>
<accession>A0A9W9EIF8</accession>
<dbReference type="GO" id="GO:0072344">
    <property type="term" value="P:rescue of stalled ribosome"/>
    <property type="evidence" value="ECO:0007669"/>
    <property type="project" value="UniProtKB-UniRule"/>
</dbReference>
<evidence type="ECO:0000259" key="17">
    <source>
        <dbReference type="PROSITE" id="PS50089"/>
    </source>
</evidence>
<dbReference type="FunFam" id="3.30.40.10:FF:000038">
    <property type="entry name" value="E3 ubiquitin-protein ligase listerin"/>
    <property type="match status" value="1"/>
</dbReference>
<dbReference type="EMBL" id="JAPQKI010000011">
    <property type="protein sequence ID" value="KAJ5082354.1"/>
    <property type="molecule type" value="Genomic_DNA"/>
</dbReference>
<dbReference type="SUPFAM" id="SSF57850">
    <property type="entry name" value="RING/U-box"/>
    <property type="match status" value="1"/>
</dbReference>
<dbReference type="Gene3D" id="3.30.40.10">
    <property type="entry name" value="Zinc/RING finger domain, C3HC4 (zinc finger)"/>
    <property type="match status" value="1"/>
</dbReference>
<comment type="subcellular location">
    <subcellularLocation>
        <location evidence="2">Cytoplasm</location>
        <location evidence="2">Cytosol</location>
    </subcellularLocation>
</comment>
<evidence type="ECO:0000256" key="1">
    <source>
        <dbReference type="ARBA" id="ARBA00000900"/>
    </source>
</evidence>